<proteinExistence type="predicted"/>
<feature type="transmembrane region" description="Helical" evidence="1">
    <location>
        <begin position="172"/>
        <end position="193"/>
    </location>
</feature>
<keyword evidence="1" id="KW-1133">Transmembrane helix</keyword>
<keyword evidence="1" id="KW-0472">Membrane</keyword>
<gene>
    <name evidence="2" type="ORF">SAMN05192570_3147</name>
</gene>
<dbReference type="Pfam" id="PF06055">
    <property type="entry name" value="ExoD"/>
    <property type="match status" value="1"/>
</dbReference>
<dbReference type="OrthoDB" id="8550083at2"/>
<dbReference type="STRING" id="871741.SAMN05192570_3147"/>
<evidence type="ECO:0000313" key="2">
    <source>
        <dbReference type="EMBL" id="SFS87177.1"/>
    </source>
</evidence>
<evidence type="ECO:0000313" key="3">
    <source>
        <dbReference type="Proteomes" id="UP000198788"/>
    </source>
</evidence>
<dbReference type="InterPro" id="IPR010331">
    <property type="entry name" value="ExoD"/>
</dbReference>
<accession>A0A1I6TDR0</accession>
<dbReference type="EMBL" id="FOZV01000009">
    <property type="protein sequence ID" value="SFS87177.1"/>
    <property type="molecule type" value="Genomic_DNA"/>
</dbReference>
<evidence type="ECO:0000256" key="1">
    <source>
        <dbReference type="SAM" id="Phobius"/>
    </source>
</evidence>
<sequence length="210" mass="23236">MPDYDYQSDIRSFSQVIEDIGRKDDPRLYLGELVDAFGERGFGALMLFFGLLNIAIGIIPGTTTVLGAPLLLMGLQLATRADQLWLPRWAMKRWIERKTYREGVEKVLPRVRMVERLSRPRLHVMTSELSEMLIGVATVALACILVLPIWGGNLVPALIISTFGFGLMQRDGLVVLLGWLGVAGVGLFIWLAWELVSAAVSSFFQATGLG</sequence>
<name>A0A1I6TDR0_9CAUL</name>
<dbReference type="PIRSF" id="PIRSF033239">
    <property type="entry name" value="ExoD"/>
    <property type="match status" value="1"/>
</dbReference>
<keyword evidence="3" id="KW-1185">Reference proteome</keyword>
<reference evidence="3" key="1">
    <citation type="submission" date="2016-10" db="EMBL/GenBank/DDBJ databases">
        <authorList>
            <person name="Varghese N."/>
            <person name="Submissions S."/>
        </authorList>
    </citation>
    <scope>NUCLEOTIDE SEQUENCE [LARGE SCALE GENOMIC DNA]</scope>
    <source>
        <strain evidence="3">CGMCC 1.10683</strain>
    </source>
</reference>
<feature type="transmembrane region" description="Helical" evidence="1">
    <location>
        <begin position="47"/>
        <end position="72"/>
    </location>
</feature>
<keyword evidence="1" id="KW-0812">Transmembrane</keyword>
<organism evidence="2 3">
    <name type="scientific">Brevundimonas viscosa</name>
    <dbReference type="NCBI Taxonomy" id="871741"/>
    <lineage>
        <taxon>Bacteria</taxon>
        <taxon>Pseudomonadati</taxon>
        <taxon>Pseudomonadota</taxon>
        <taxon>Alphaproteobacteria</taxon>
        <taxon>Caulobacterales</taxon>
        <taxon>Caulobacteraceae</taxon>
        <taxon>Brevundimonas</taxon>
    </lineage>
</organism>
<protein>
    <submittedName>
        <fullName evidence="2">Uncharacterized conserved protein</fullName>
    </submittedName>
</protein>
<dbReference type="PANTHER" id="PTHR41795:SF1">
    <property type="entry name" value="EXOPOLYSACCHARIDE SYNTHESIS PROTEIN"/>
    <property type="match status" value="1"/>
</dbReference>
<feature type="transmembrane region" description="Helical" evidence="1">
    <location>
        <begin position="132"/>
        <end position="160"/>
    </location>
</feature>
<dbReference type="RefSeq" id="WP_092313050.1">
    <property type="nucleotide sequence ID" value="NZ_FOZV01000009.1"/>
</dbReference>
<dbReference type="AlphaFoldDB" id="A0A1I6TDR0"/>
<dbReference type="PANTHER" id="PTHR41795">
    <property type="entry name" value="EXOPOLYSACCHARIDE SYNTHESIS PROTEIN"/>
    <property type="match status" value="1"/>
</dbReference>
<dbReference type="Proteomes" id="UP000198788">
    <property type="component" value="Unassembled WGS sequence"/>
</dbReference>